<feature type="transmembrane region" description="Helical" evidence="1">
    <location>
        <begin position="94"/>
        <end position="113"/>
    </location>
</feature>
<name>A0A6C0EWF8_9ZZZZ</name>
<keyword evidence="1" id="KW-0812">Transmembrane</keyword>
<dbReference type="EMBL" id="MN738968">
    <property type="protein sequence ID" value="QHT33524.1"/>
    <property type="molecule type" value="Genomic_DNA"/>
</dbReference>
<feature type="transmembrane region" description="Helical" evidence="1">
    <location>
        <begin position="175"/>
        <end position="199"/>
    </location>
</feature>
<proteinExistence type="predicted"/>
<feature type="transmembrane region" description="Helical" evidence="1">
    <location>
        <begin position="24"/>
        <end position="45"/>
    </location>
</feature>
<reference evidence="2" key="1">
    <citation type="journal article" date="2020" name="Nature">
        <title>Giant virus diversity and host interactions through global metagenomics.</title>
        <authorList>
            <person name="Schulz F."/>
            <person name="Roux S."/>
            <person name="Paez-Espino D."/>
            <person name="Jungbluth S."/>
            <person name="Walsh D.A."/>
            <person name="Denef V.J."/>
            <person name="McMahon K.D."/>
            <person name="Konstantinidis K.T."/>
            <person name="Eloe-Fadrosh E.A."/>
            <person name="Kyrpides N.C."/>
            <person name="Woyke T."/>
        </authorList>
    </citation>
    <scope>NUCLEOTIDE SEQUENCE</scope>
    <source>
        <strain evidence="2">GVMAG-M-3300009161-36</strain>
    </source>
</reference>
<dbReference type="AlphaFoldDB" id="A0A6C0EWF8"/>
<accession>A0A6C0EWF8</accession>
<keyword evidence="1" id="KW-0472">Membrane</keyword>
<sequence length="203" mass="22968">MTSNNNPMANFAPIDKVNYRFKTIYYLIYISILLAFVGIVIKVVFTSLSIGDEQGPAFATLIGYIFTCVAMFGLLMAVISYYFKVQGSFCSTSLYPSFFQIFALFLILFVIIRQSISFSKMINTYQVDPEYYTFSNYSSILIFFQLVLIFSYLHGNLNCISSTAGALSKPSWGTLYLSVVLFILNILTVGIMEVILRLFSTCF</sequence>
<evidence type="ECO:0000256" key="1">
    <source>
        <dbReference type="SAM" id="Phobius"/>
    </source>
</evidence>
<evidence type="ECO:0000313" key="2">
    <source>
        <dbReference type="EMBL" id="QHT33524.1"/>
    </source>
</evidence>
<organism evidence="2">
    <name type="scientific">viral metagenome</name>
    <dbReference type="NCBI Taxonomy" id="1070528"/>
    <lineage>
        <taxon>unclassified sequences</taxon>
        <taxon>metagenomes</taxon>
        <taxon>organismal metagenomes</taxon>
    </lineage>
</organism>
<feature type="transmembrane region" description="Helical" evidence="1">
    <location>
        <begin position="134"/>
        <end position="155"/>
    </location>
</feature>
<protein>
    <submittedName>
        <fullName evidence="2">Uncharacterized protein</fullName>
    </submittedName>
</protein>
<keyword evidence="1" id="KW-1133">Transmembrane helix</keyword>
<feature type="transmembrane region" description="Helical" evidence="1">
    <location>
        <begin position="57"/>
        <end position="82"/>
    </location>
</feature>